<keyword evidence="2" id="KW-0378">Hydrolase</keyword>
<dbReference type="OrthoDB" id="9776488at2"/>
<comment type="caution">
    <text evidence="3">The sequence shown here is derived from an EMBL/GenBank/DDBJ whole genome shotgun (WGS) entry which is preliminary data.</text>
</comment>
<name>A0A2G1WBI7_9BACT</name>
<dbReference type="EMBL" id="NIZW01000002">
    <property type="protein sequence ID" value="PHQ36381.1"/>
    <property type="molecule type" value="Genomic_DNA"/>
</dbReference>
<comment type="similarity">
    <text evidence="1">Belongs to the metallo-dependent hydrolases superfamily. NagA family.</text>
</comment>
<sequence length="305" mass="32729">MSYVDLQVNGYAGVDFNGNELSTSQVQHACRAMRDHQVDRCLATVITDSMDAMCGRISRIADAIDADADIAKTIAGIHVEGPFLSPLDGYAGAHPKSEIRAAKIEDAQRLLDAGRGHVRLVTLAPEQDPTGETTRWLHQHGLIVAAGHTNASLSELDVAIDAGLSMFTHLGNACPSQVPRHDNIVQRVLSRSSRLAISFIADGFHIPMMALGNYLQCVPEENIVIVSDAISAAGLGPGTYALAGQNVHVDDDGAAWAECRTHFAGCATSVQTMTEKLRQDLGIDEARIKAWTQTNPARLLDEARS</sequence>
<keyword evidence="4" id="KW-1185">Reference proteome</keyword>
<dbReference type="PANTHER" id="PTHR11113">
    <property type="entry name" value="N-ACETYLGLUCOSAMINE-6-PHOSPHATE DEACETYLASE"/>
    <property type="match status" value="1"/>
</dbReference>
<organism evidence="3 4">
    <name type="scientific">Rhodopirellula bahusiensis</name>
    <dbReference type="NCBI Taxonomy" id="2014065"/>
    <lineage>
        <taxon>Bacteria</taxon>
        <taxon>Pseudomonadati</taxon>
        <taxon>Planctomycetota</taxon>
        <taxon>Planctomycetia</taxon>
        <taxon>Pirellulales</taxon>
        <taxon>Pirellulaceae</taxon>
        <taxon>Rhodopirellula</taxon>
    </lineage>
</organism>
<proteinExistence type="inferred from homology"/>
<evidence type="ECO:0000313" key="4">
    <source>
        <dbReference type="Proteomes" id="UP000225740"/>
    </source>
</evidence>
<dbReference type="PANTHER" id="PTHR11113:SF14">
    <property type="entry name" value="N-ACETYLGLUCOSAMINE-6-PHOSPHATE DEACETYLASE"/>
    <property type="match status" value="1"/>
</dbReference>
<dbReference type="Proteomes" id="UP000225740">
    <property type="component" value="Unassembled WGS sequence"/>
</dbReference>
<dbReference type="AlphaFoldDB" id="A0A2G1WBI7"/>
<accession>A0A2G1WBI7</accession>
<protein>
    <submittedName>
        <fullName evidence="3">N-acetylglucosamine-6-phosphate deacetylase</fullName>
    </submittedName>
</protein>
<dbReference type="RefSeq" id="WP_099259282.1">
    <property type="nucleotide sequence ID" value="NZ_NIZW01000002.1"/>
</dbReference>
<evidence type="ECO:0000256" key="1">
    <source>
        <dbReference type="ARBA" id="ARBA00010716"/>
    </source>
</evidence>
<gene>
    <name evidence="3" type="ORF">CEE69_02970</name>
</gene>
<reference evidence="3 4" key="1">
    <citation type="submission" date="2017-06" db="EMBL/GenBank/DDBJ databases">
        <title>Description of Rhodopirellula bahusiensis sp. nov.</title>
        <authorList>
            <person name="Kizina J."/>
            <person name="Harder J."/>
        </authorList>
    </citation>
    <scope>NUCLEOTIDE SEQUENCE [LARGE SCALE GENOMIC DNA]</scope>
    <source>
        <strain evidence="3 4">SWK21</strain>
    </source>
</reference>
<dbReference type="SUPFAM" id="SSF51556">
    <property type="entry name" value="Metallo-dependent hydrolases"/>
    <property type="match status" value="1"/>
</dbReference>
<evidence type="ECO:0000313" key="3">
    <source>
        <dbReference type="EMBL" id="PHQ36381.1"/>
    </source>
</evidence>
<dbReference type="InterPro" id="IPR032466">
    <property type="entry name" value="Metal_Hydrolase"/>
</dbReference>
<evidence type="ECO:0000256" key="2">
    <source>
        <dbReference type="ARBA" id="ARBA00022801"/>
    </source>
</evidence>
<dbReference type="GeneID" id="90607227"/>
<dbReference type="GO" id="GO:0008448">
    <property type="term" value="F:N-acetylglucosamine-6-phosphate deacetylase activity"/>
    <property type="evidence" value="ECO:0007669"/>
    <property type="project" value="TreeGrafter"/>
</dbReference>
<dbReference type="GO" id="GO:0006046">
    <property type="term" value="P:N-acetylglucosamine catabolic process"/>
    <property type="evidence" value="ECO:0007669"/>
    <property type="project" value="TreeGrafter"/>
</dbReference>
<dbReference type="Gene3D" id="3.20.20.140">
    <property type="entry name" value="Metal-dependent hydrolases"/>
    <property type="match status" value="1"/>
</dbReference>